<name>D2U0R5_9GAMM</name>
<reference evidence="2" key="1">
    <citation type="journal article" date="2010" name="Insect Mol. Biol.">
        <title>The draft genome sequence of Arsenophonus nasoniae, son-killer bacterium of Nasonia vitripennis, reveals genes associated with virulence and symbiosis.</title>
        <authorList>
            <person name="Wilkes T."/>
            <person name="Darby A.C."/>
            <person name="Choi J."/>
            <person name="Colborne J.K."/>
            <person name="Werren J.H."/>
            <person name="Hurst G.D.D."/>
        </authorList>
    </citation>
    <scope>NUCLEOTIDE SEQUENCE</scope>
</reference>
<keyword evidence="3" id="KW-0614">Plasmid</keyword>
<keyword evidence="4" id="KW-1185">Reference proteome</keyword>
<organism evidence="2">
    <name type="scientific">Arsenophonus nasoniae</name>
    <name type="common">son-killer infecting Nasonia vitripennis</name>
    <dbReference type="NCBI Taxonomy" id="638"/>
    <lineage>
        <taxon>Bacteria</taxon>
        <taxon>Pseudomonadati</taxon>
        <taxon>Pseudomonadota</taxon>
        <taxon>Gammaproteobacteria</taxon>
        <taxon>Enterobacterales</taxon>
        <taxon>Morganellaceae</taxon>
        <taxon>Arsenophonus</taxon>
    </lineage>
</organism>
<evidence type="ECO:0000313" key="3">
    <source>
        <dbReference type="EMBL" id="WGM08394.1"/>
    </source>
</evidence>
<proteinExistence type="predicted"/>
<gene>
    <name evidence="2" type="primary">traL</name>
    <name evidence="2" type="ORF">ARN_21030</name>
    <name evidence="3" type="ORF">QE258_23470</name>
</gene>
<keyword evidence="1" id="KW-0812">Transmembrane</keyword>
<dbReference type="GO" id="GO:0019867">
    <property type="term" value="C:outer membrane"/>
    <property type="evidence" value="ECO:0007669"/>
    <property type="project" value="InterPro"/>
</dbReference>
<dbReference type="EMBL" id="CP123526">
    <property type="protein sequence ID" value="WGM08394.1"/>
    <property type="molecule type" value="Genomic_DNA"/>
</dbReference>
<protein>
    <submittedName>
        <fullName evidence="2">Conjugative transfer pilus assembly protein TraL</fullName>
    </submittedName>
    <submittedName>
        <fullName evidence="3">Type IV conjugative transfer system protein TraL</fullName>
    </submittedName>
</protein>
<dbReference type="Pfam" id="PF07178">
    <property type="entry name" value="TraL"/>
    <property type="match status" value="1"/>
</dbReference>
<dbReference type="EMBL" id="FN545218">
    <property type="protein sequence ID" value="CBA74039.1"/>
    <property type="molecule type" value="Genomic_DNA"/>
</dbReference>
<feature type="transmembrane region" description="Helical" evidence="1">
    <location>
        <begin position="25"/>
        <end position="51"/>
    </location>
</feature>
<keyword evidence="1" id="KW-0472">Membrane</keyword>
<reference evidence="3" key="2">
    <citation type="submission" date="2023-04" db="EMBL/GenBank/DDBJ databases">
        <title>Genome dynamics across the evolutionary transition to endosymbiosis.</title>
        <authorList>
            <person name="Siozios S."/>
            <person name="Nadal-Jimenez P."/>
            <person name="Azagi T."/>
            <person name="Sprong H."/>
            <person name="Frost C.L."/>
            <person name="Parratt S.R."/>
            <person name="Taylor G."/>
            <person name="Brettell L."/>
            <person name="Lew K.C."/>
            <person name="Croft L."/>
            <person name="King K.C."/>
            <person name="Brockhurst M.A."/>
            <person name="Hypsa V."/>
            <person name="Novakova E."/>
            <person name="Darby A.C."/>
            <person name="Hurst G.D.D."/>
        </authorList>
    </citation>
    <scope>NUCLEOTIDE SEQUENCE</scope>
    <source>
        <strain evidence="3">ANv_CAN</strain>
        <plasmid evidence="3">paNv_CAN3</plasmid>
    </source>
</reference>
<dbReference type="InterPro" id="IPR009838">
    <property type="entry name" value="T4SS_TraL"/>
</dbReference>
<dbReference type="Proteomes" id="UP001177592">
    <property type="component" value="Plasmid paNv_CAN3"/>
</dbReference>
<evidence type="ECO:0000256" key="1">
    <source>
        <dbReference type="SAM" id="Phobius"/>
    </source>
</evidence>
<dbReference type="NCBIfam" id="TIGR02762">
    <property type="entry name" value="TraL_TIGR"/>
    <property type="match status" value="1"/>
</dbReference>
<geneLocation type="plasmid" evidence="3 4">
    <name>paNv_CAN3</name>
</geneLocation>
<evidence type="ECO:0000313" key="4">
    <source>
        <dbReference type="Proteomes" id="UP001177592"/>
    </source>
</evidence>
<dbReference type="RefSeq" id="WP_026823450.1">
    <property type="nucleotide sequence ID" value="NZ_CP123526.1"/>
</dbReference>
<dbReference type="AlphaFoldDB" id="D2U0R5"/>
<keyword evidence="1" id="KW-1133">Transmembrane helix</keyword>
<evidence type="ECO:0000313" key="2">
    <source>
        <dbReference type="EMBL" id="CBA74039.1"/>
    </source>
</evidence>
<accession>D2U0R5</accession>
<sequence>MSKIVEISHSVDAPPRMFFWTVDELFPFMVMLGVGVVTGRLILMVIIGLVLSKIYGRFLDKASDKYLAHLVYWRFGFGSHKVTFVPDSFDREFTI</sequence>